<dbReference type="GO" id="GO:0003824">
    <property type="term" value="F:catalytic activity"/>
    <property type="evidence" value="ECO:0007669"/>
    <property type="project" value="InterPro"/>
</dbReference>
<feature type="region of interest" description="Disordered" evidence="1">
    <location>
        <begin position="309"/>
        <end position="335"/>
    </location>
</feature>
<dbReference type="RefSeq" id="XP_040653475.1">
    <property type="nucleotide sequence ID" value="XM_040803371.1"/>
</dbReference>
<keyword evidence="4" id="KW-1185">Reference proteome</keyword>
<evidence type="ECO:0000313" key="3">
    <source>
        <dbReference type="EMBL" id="KYK54123.1"/>
    </source>
</evidence>
<name>A0A151GAJ9_DRECN</name>
<reference evidence="3 4" key="1">
    <citation type="journal article" date="2016" name="Sci. Rep.">
        <title>Insights into Adaptations to a Near-Obligate Nematode Endoparasitic Lifestyle from the Finished Genome of Drechmeria coniospora.</title>
        <authorList>
            <person name="Zhang L."/>
            <person name="Zhou Z."/>
            <person name="Guo Q."/>
            <person name="Fokkens L."/>
            <person name="Miskei M."/>
            <person name="Pocsi I."/>
            <person name="Zhang W."/>
            <person name="Chen M."/>
            <person name="Wang L."/>
            <person name="Sun Y."/>
            <person name="Donzelli B.G."/>
            <person name="Gibson D.M."/>
            <person name="Nelson D.R."/>
            <person name="Luo J.G."/>
            <person name="Rep M."/>
            <person name="Liu H."/>
            <person name="Yang S."/>
            <person name="Wang J."/>
            <person name="Krasnoff S.B."/>
            <person name="Xu Y."/>
            <person name="Molnar I."/>
            <person name="Lin M."/>
        </authorList>
    </citation>
    <scope>NUCLEOTIDE SEQUENCE [LARGE SCALE GENOMIC DNA]</scope>
    <source>
        <strain evidence="3 4">ARSEF 6962</strain>
    </source>
</reference>
<dbReference type="AlphaFoldDB" id="A0A151GAJ9"/>
<evidence type="ECO:0000259" key="2">
    <source>
        <dbReference type="Pfam" id="PF14529"/>
    </source>
</evidence>
<gene>
    <name evidence="3" type="ORF">DCS_06080</name>
</gene>
<dbReference type="Gene3D" id="3.60.10.10">
    <property type="entry name" value="Endonuclease/exonuclease/phosphatase"/>
    <property type="match status" value="1"/>
</dbReference>
<protein>
    <recommendedName>
        <fullName evidence="2">Endonuclease/exonuclease/phosphatase domain-containing protein</fullName>
    </recommendedName>
</protein>
<dbReference type="InParanoid" id="A0A151GAJ9"/>
<organism evidence="3 4">
    <name type="scientific">Drechmeria coniospora</name>
    <name type="common">Nematophagous fungus</name>
    <name type="synonym">Meria coniospora</name>
    <dbReference type="NCBI Taxonomy" id="98403"/>
    <lineage>
        <taxon>Eukaryota</taxon>
        <taxon>Fungi</taxon>
        <taxon>Dikarya</taxon>
        <taxon>Ascomycota</taxon>
        <taxon>Pezizomycotina</taxon>
        <taxon>Sordariomycetes</taxon>
        <taxon>Hypocreomycetidae</taxon>
        <taxon>Hypocreales</taxon>
        <taxon>Ophiocordycipitaceae</taxon>
        <taxon>Drechmeria</taxon>
    </lineage>
</organism>
<dbReference type="SUPFAM" id="SSF56219">
    <property type="entry name" value="DNase I-like"/>
    <property type="match status" value="1"/>
</dbReference>
<proteinExistence type="predicted"/>
<dbReference type="STRING" id="98403.A0A151GAJ9"/>
<dbReference type="InterPro" id="IPR005135">
    <property type="entry name" value="Endo/exonuclease/phosphatase"/>
</dbReference>
<dbReference type="Pfam" id="PF14529">
    <property type="entry name" value="Exo_endo_phos_2"/>
    <property type="match status" value="1"/>
</dbReference>
<dbReference type="Proteomes" id="UP000076580">
    <property type="component" value="Chromosome 03"/>
</dbReference>
<feature type="domain" description="Endonuclease/exonuclease/phosphatase" evidence="2">
    <location>
        <begin position="108"/>
        <end position="234"/>
    </location>
</feature>
<dbReference type="GeneID" id="63718723"/>
<dbReference type="InterPro" id="IPR036691">
    <property type="entry name" value="Endo/exonu/phosph_ase_sf"/>
</dbReference>
<accession>A0A151GAJ9</accession>
<evidence type="ECO:0000313" key="4">
    <source>
        <dbReference type="Proteomes" id="UP000076580"/>
    </source>
</evidence>
<evidence type="ECO:0000256" key="1">
    <source>
        <dbReference type="SAM" id="MobiDB-lite"/>
    </source>
</evidence>
<feature type="compositionally biased region" description="Basic and acidic residues" evidence="1">
    <location>
        <begin position="324"/>
        <end position="335"/>
    </location>
</feature>
<dbReference type="EMBL" id="LAYC01000003">
    <property type="protein sequence ID" value="KYK54123.1"/>
    <property type="molecule type" value="Genomic_DNA"/>
</dbReference>
<sequence length="458" mass="52403">MLESLRILQLNAHKSDVVQQSLMNDEDLKDFAALAISEPHARNIDGKVLTSPTGHHTWTKMIPTCVRNGLWPIRSILWIRSDLEAEQVPVPSADLTAAVLRLEGREVLVVSVYVQGKNEEALTNAMELLRDVIDRFRNGTGRRTGVVLAGDFNHQDLLWGGDEVSVSRQGEGQPIIDLMDDFGLSSILPRRTKTWQRSDEESTIDLVLASAELADELTSCVIHPTEPGTDHRAIQTTFDIQVPERTFPQRLMLKNAPWIAIATRTQADHLMRLVTKALQDLTPRAQPPSYAKRWWTKDLTRLRRTYTYRRNQARAQRRAGQPRPDLEQRAKEAAKEYHDNLRNQKKTHWDDFVIQGSNIWRAAKYPKPGTEMMDDKVPPLKRADSSITESKGEQAEELLNTFFPPLPTRIEPEGEQIEKVMATKPWKAPGEHGLPAIVWMKLWHMVKHRVWRLFRSSL</sequence>
<comment type="caution">
    <text evidence="3">The sequence shown here is derived from an EMBL/GenBank/DDBJ whole genome shotgun (WGS) entry which is preliminary data.</text>
</comment>